<name>B9RW62_RICCO</name>
<dbReference type="STRING" id="3988.B9RW62"/>
<feature type="region of interest" description="Disordered" evidence="2">
    <location>
        <begin position="185"/>
        <end position="230"/>
    </location>
</feature>
<organism evidence="4 5">
    <name type="scientific">Ricinus communis</name>
    <name type="common">Castor bean</name>
    <dbReference type="NCBI Taxonomy" id="3988"/>
    <lineage>
        <taxon>Eukaryota</taxon>
        <taxon>Viridiplantae</taxon>
        <taxon>Streptophyta</taxon>
        <taxon>Embryophyta</taxon>
        <taxon>Tracheophyta</taxon>
        <taxon>Spermatophyta</taxon>
        <taxon>Magnoliopsida</taxon>
        <taxon>eudicotyledons</taxon>
        <taxon>Gunneridae</taxon>
        <taxon>Pentapetalae</taxon>
        <taxon>rosids</taxon>
        <taxon>fabids</taxon>
        <taxon>Malpighiales</taxon>
        <taxon>Euphorbiaceae</taxon>
        <taxon>Acalyphoideae</taxon>
        <taxon>Acalypheae</taxon>
        <taxon>Ricinus</taxon>
    </lineage>
</organism>
<evidence type="ECO:0000256" key="1">
    <source>
        <dbReference type="SAM" id="Coils"/>
    </source>
</evidence>
<reference evidence="5" key="1">
    <citation type="journal article" date="2010" name="Nat. Biotechnol.">
        <title>Draft genome sequence of the oilseed species Ricinus communis.</title>
        <authorList>
            <person name="Chan A.P."/>
            <person name="Crabtree J."/>
            <person name="Zhao Q."/>
            <person name="Lorenzi H."/>
            <person name="Orvis J."/>
            <person name="Puiu D."/>
            <person name="Melake-Berhan A."/>
            <person name="Jones K.M."/>
            <person name="Redman J."/>
            <person name="Chen G."/>
            <person name="Cahoon E.B."/>
            <person name="Gedil M."/>
            <person name="Stanke M."/>
            <person name="Haas B.J."/>
            <person name="Wortman J.R."/>
            <person name="Fraser-Liggett C.M."/>
            <person name="Ravel J."/>
            <person name="Rabinowicz P.D."/>
        </authorList>
    </citation>
    <scope>NUCLEOTIDE SEQUENCE [LARGE SCALE GENOMIC DNA]</scope>
    <source>
        <strain evidence="5">cv. Hale</strain>
    </source>
</reference>
<keyword evidence="5" id="KW-1185">Reference proteome</keyword>
<dbReference type="Proteomes" id="UP000008311">
    <property type="component" value="Unassembled WGS sequence"/>
</dbReference>
<feature type="compositionally biased region" description="Polar residues" evidence="2">
    <location>
        <begin position="530"/>
        <end position="552"/>
    </location>
</feature>
<accession>B9RW62</accession>
<feature type="region of interest" description="Disordered" evidence="2">
    <location>
        <begin position="270"/>
        <end position="292"/>
    </location>
</feature>
<dbReference type="OrthoDB" id="656845at2759"/>
<sequence>MAMGASGSYKGSSRGKPYGVMLLLAFGAALLGVMVIHKLRERRIFNLLVKEKDSQLISLHLLLQKEKEYNKEMKRKTEEMKAKIYSLRNQKMETERRILELQSTIDSLKDEMKIVESALEEKQNEINIHTETSMYPEKETQMIALMESLKQREAEIEDLKSHLENPLKIPSVSTGDPSNTQLISNVTGNSADGDKTEDRQLHKSTNYSKYLNPTRGNESDNASTRVVKGDNTARVDEARSENKVGITDSLVVNKEGQLEMLENSLERLRNKGAPGKESSENGQGNKDEGSQASALGLGEENKFTNVTEGIVSTAEKVSQTGNADMKSVDGKGQKAARDGQLELKNSQQEKGRERTFKGAVKSEMIGNARSSNSRVREKHAKGKRWRILARNRTLENRNYESNEAGGIRKRKFSSNDRDGLRDREEATTSDKGKTGSERVTGADKLPETKAEGFSNAKIPESQNPEDTVDTRNKLAVNNTNHLEKDTNHLEKVDGMSNRLPMQESFDSSTNDSRSKAKKESLDGVKLYEDQGNSSNKEGRNTNMQNRTEQVNDSSKHEMPVEIEAVDADRDTDSAALDFYKESFYDSEEDKEENKEETKEPEF</sequence>
<dbReference type="AlphaFoldDB" id="B9RW62"/>
<keyword evidence="1" id="KW-0175">Coiled coil</keyword>
<proteinExistence type="predicted"/>
<dbReference type="eggNOG" id="ENOG502RXMM">
    <property type="taxonomic scope" value="Eukaryota"/>
</dbReference>
<feature type="compositionally biased region" description="Basic and acidic residues" evidence="2">
    <location>
        <begin position="481"/>
        <end position="493"/>
    </location>
</feature>
<keyword evidence="3" id="KW-0812">Transmembrane</keyword>
<feature type="compositionally biased region" description="Polar residues" evidence="2">
    <location>
        <begin position="203"/>
        <end position="224"/>
    </location>
</feature>
<feature type="transmembrane region" description="Helical" evidence="3">
    <location>
        <begin position="18"/>
        <end position="36"/>
    </location>
</feature>
<feature type="compositionally biased region" description="Basic and acidic residues" evidence="2">
    <location>
        <begin position="591"/>
        <end position="602"/>
    </location>
</feature>
<dbReference type="PANTHER" id="PTHR36143:SF4">
    <property type="entry name" value="OS08G0177500 PROTEIN"/>
    <property type="match status" value="1"/>
</dbReference>
<evidence type="ECO:0000256" key="3">
    <source>
        <dbReference type="SAM" id="Phobius"/>
    </source>
</evidence>
<dbReference type="KEGG" id="rcu:8284965"/>
<evidence type="ECO:0000256" key="2">
    <source>
        <dbReference type="SAM" id="MobiDB-lite"/>
    </source>
</evidence>
<dbReference type="PANTHER" id="PTHR36143">
    <property type="entry name" value="OS08G0177500 PROTEIN"/>
    <property type="match status" value="1"/>
</dbReference>
<feature type="compositionally biased region" description="Basic and acidic residues" evidence="2">
    <location>
        <begin position="512"/>
        <end position="528"/>
    </location>
</feature>
<feature type="coiled-coil region" evidence="1">
    <location>
        <begin position="59"/>
        <end position="162"/>
    </location>
</feature>
<feature type="compositionally biased region" description="Basic and acidic residues" evidence="2">
    <location>
        <begin position="566"/>
        <end position="583"/>
    </location>
</feature>
<feature type="compositionally biased region" description="Basic and acidic residues" evidence="2">
    <location>
        <begin position="326"/>
        <end position="355"/>
    </location>
</feature>
<protein>
    <submittedName>
        <fullName evidence="4">Micronuclear linker histone polyprotein, putative</fullName>
    </submittedName>
</protein>
<dbReference type="InParanoid" id="B9RW62"/>
<feature type="region of interest" description="Disordered" evidence="2">
    <location>
        <begin position="399"/>
        <end position="602"/>
    </location>
</feature>
<feature type="compositionally biased region" description="Basic and acidic residues" evidence="2">
    <location>
        <begin position="413"/>
        <end position="450"/>
    </location>
</feature>
<gene>
    <name evidence="4" type="ORF">RCOM_1176290</name>
</gene>
<dbReference type="OMA" id="HENNGAE"/>
<evidence type="ECO:0000313" key="5">
    <source>
        <dbReference type="Proteomes" id="UP000008311"/>
    </source>
</evidence>
<feature type="compositionally biased region" description="Basic and acidic residues" evidence="2">
    <location>
        <begin position="192"/>
        <end position="201"/>
    </location>
</feature>
<evidence type="ECO:0000313" key="4">
    <source>
        <dbReference type="EMBL" id="EEF44499.1"/>
    </source>
</evidence>
<dbReference type="EMBL" id="EQ973822">
    <property type="protein sequence ID" value="EEF44499.1"/>
    <property type="molecule type" value="Genomic_DNA"/>
</dbReference>
<feature type="region of interest" description="Disordered" evidence="2">
    <location>
        <begin position="314"/>
        <end position="355"/>
    </location>
</feature>
<keyword evidence="3" id="KW-1133">Transmembrane helix</keyword>
<keyword evidence="3" id="KW-0472">Membrane</keyword>